<name>A0ABP8C793_9FLAO</name>
<accession>A0ABP8C793</accession>
<keyword evidence="2" id="KW-1185">Reference proteome</keyword>
<evidence type="ECO:0000313" key="1">
    <source>
        <dbReference type="EMBL" id="GAA4234903.1"/>
    </source>
</evidence>
<dbReference type="EMBL" id="BAABCA010000003">
    <property type="protein sequence ID" value="GAA4234903.1"/>
    <property type="molecule type" value="Genomic_DNA"/>
</dbReference>
<dbReference type="Proteomes" id="UP001501496">
    <property type="component" value="Unassembled WGS sequence"/>
</dbReference>
<proteinExistence type="predicted"/>
<protein>
    <recommendedName>
        <fullName evidence="3">Phytanoyl-CoA dioxygenase</fullName>
    </recommendedName>
</protein>
<gene>
    <name evidence="1" type="ORF">GCM10022291_15450</name>
</gene>
<dbReference type="Gene3D" id="3.40.50.150">
    <property type="entry name" value="Vaccinia Virus protein VP39"/>
    <property type="match status" value="1"/>
</dbReference>
<dbReference type="InterPro" id="IPR029063">
    <property type="entry name" value="SAM-dependent_MTases_sf"/>
</dbReference>
<reference evidence="2" key="1">
    <citation type="journal article" date="2019" name="Int. J. Syst. Evol. Microbiol.">
        <title>The Global Catalogue of Microorganisms (GCM) 10K type strain sequencing project: providing services to taxonomists for standard genome sequencing and annotation.</title>
        <authorList>
            <consortium name="The Broad Institute Genomics Platform"/>
            <consortium name="The Broad Institute Genome Sequencing Center for Infectious Disease"/>
            <person name="Wu L."/>
            <person name="Ma J."/>
        </authorList>
    </citation>
    <scope>NUCLEOTIDE SEQUENCE [LARGE SCALE GENOMIC DNA]</scope>
    <source>
        <strain evidence="2">JCM 17630</strain>
    </source>
</reference>
<evidence type="ECO:0008006" key="3">
    <source>
        <dbReference type="Google" id="ProtNLM"/>
    </source>
</evidence>
<organism evidence="1 2">
    <name type="scientific">Postechiella marina</name>
    <dbReference type="NCBI Taxonomy" id="943941"/>
    <lineage>
        <taxon>Bacteria</taxon>
        <taxon>Pseudomonadati</taxon>
        <taxon>Bacteroidota</taxon>
        <taxon>Flavobacteriia</taxon>
        <taxon>Flavobacteriales</taxon>
        <taxon>Flavobacteriaceae</taxon>
        <taxon>Postechiella</taxon>
    </lineage>
</organism>
<sequence length="336" mass="38160">MASSILKLKEIASSIILSSSEEDVEFAVQSLLEFYNTFSFNKLDEKDIPLDYGYALSAKHAADCIKDYKRTVAFIKGTYQGILSSLNKFSGETINILYAGSGPYAPLIIPLLSLFKDDNKLKVTILDVNSSSVKSVKSIIDKLEFQNFIDDVLVADAITYQYSKVKKLHIVITETMFHALTREPQVAITENLKLQITKGGYLIPEKIEIKMGYSFFSKEPFLNQYKDIYTISNSNKSINRDGMISLFELKNTSSSIFENFIFESSWIQLPQNIQDTPDVCIFTTINIFKDIKLHDSDSLITNPYCLGSLYNLKEKGFSKFKVRYSIKKDPSWTILT</sequence>
<dbReference type="RefSeq" id="WP_344787574.1">
    <property type="nucleotide sequence ID" value="NZ_BAABCA010000003.1"/>
</dbReference>
<comment type="caution">
    <text evidence="1">The sequence shown here is derived from an EMBL/GenBank/DDBJ whole genome shotgun (WGS) entry which is preliminary data.</text>
</comment>
<evidence type="ECO:0000313" key="2">
    <source>
        <dbReference type="Proteomes" id="UP001501496"/>
    </source>
</evidence>